<evidence type="ECO:0000256" key="1">
    <source>
        <dbReference type="SAM" id="MobiDB-lite"/>
    </source>
</evidence>
<dbReference type="GO" id="GO:0016787">
    <property type="term" value="F:hydrolase activity"/>
    <property type="evidence" value="ECO:0007669"/>
    <property type="project" value="InterPro"/>
</dbReference>
<organism evidence="3 4">
    <name type="scientific">Aporhodopirellula rubra</name>
    <dbReference type="NCBI Taxonomy" id="980271"/>
    <lineage>
        <taxon>Bacteria</taxon>
        <taxon>Pseudomonadati</taxon>
        <taxon>Planctomycetota</taxon>
        <taxon>Planctomycetia</taxon>
        <taxon>Pirellulales</taxon>
        <taxon>Pirellulaceae</taxon>
        <taxon>Aporhodopirellula</taxon>
    </lineage>
</organism>
<evidence type="ECO:0000313" key="3">
    <source>
        <dbReference type="EMBL" id="MBB3207663.1"/>
    </source>
</evidence>
<feature type="domain" description="3-keto-alpha-glucoside-1,2-lyase/3-keto-2-hydroxy-glucal hydratase" evidence="2">
    <location>
        <begin position="250"/>
        <end position="425"/>
    </location>
</feature>
<proteinExistence type="predicted"/>
<evidence type="ECO:0000313" key="4">
    <source>
        <dbReference type="Proteomes" id="UP000536179"/>
    </source>
</evidence>
<protein>
    <recommendedName>
        <fullName evidence="2">3-keto-alpha-glucoside-1,2-lyase/3-keto-2-hydroxy-glucal hydratase domain-containing protein</fullName>
    </recommendedName>
</protein>
<feature type="compositionally biased region" description="Basic and acidic residues" evidence="1">
    <location>
        <begin position="26"/>
        <end position="63"/>
    </location>
</feature>
<feature type="compositionally biased region" description="Polar residues" evidence="1">
    <location>
        <begin position="67"/>
        <end position="76"/>
    </location>
</feature>
<feature type="compositionally biased region" description="Low complexity" evidence="1">
    <location>
        <begin position="1"/>
        <end position="17"/>
    </location>
</feature>
<dbReference type="Gene3D" id="2.60.120.560">
    <property type="entry name" value="Exo-inulinase, domain 1"/>
    <property type="match status" value="1"/>
</dbReference>
<feature type="region of interest" description="Disordered" evidence="1">
    <location>
        <begin position="1"/>
        <end position="122"/>
    </location>
</feature>
<comment type="caution">
    <text evidence="3">The sequence shown here is derived from an EMBL/GenBank/DDBJ whole genome shotgun (WGS) entry which is preliminary data.</text>
</comment>
<reference evidence="3 4" key="1">
    <citation type="submission" date="2020-08" db="EMBL/GenBank/DDBJ databases">
        <title>Genomic Encyclopedia of Type Strains, Phase III (KMG-III): the genomes of soil and plant-associated and newly described type strains.</title>
        <authorList>
            <person name="Whitman W."/>
        </authorList>
    </citation>
    <scope>NUCLEOTIDE SEQUENCE [LARGE SCALE GENOMIC DNA]</scope>
    <source>
        <strain evidence="3 4">CECT 8075</strain>
    </source>
</reference>
<sequence>MPSKTAAGQENAAAANESPDAAQSDVAKDKPNEASSEEQSKSAAEEKQPAKTSDPKADGDAAKMKSGNDQTGTAATDSKESQPKESQPEKAEPDTPTEETPAPEPGPDPEWKAKGVWTLPPTDGPAAIDFSLVGEYLGELESSDNNQKDGDSAAKNRRLGVQIRNLGKGEFEARAYSGGLPGQELFEDEKPMLLFGRRSGSTLVLSGGPWAMFAGAEECKIIDETGTTLAKLPRVERSSPTLGATPPEGAMVLFDGTDTNAFAHARMTEDKLLAQGANINFMLNDFDLHLEFRIPHMPAQREQKRGNSGVYLQGRYECQVLDSFGDAKVFNGLGALYRHKAPKFNMALPPLVWQTYDIHFTAARFAADGSKIRNARISSWVNGVKVQDDEELPGPTGHGKPESPTLLPTLIQDHGDPVRFRNIWVIDRGLSGGIEFPQMADTK</sequence>
<dbReference type="Proteomes" id="UP000536179">
    <property type="component" value="Unassembled WGS sequence"/>
</dbReference>
<dbReference type="Pfam" id="PF06439">
    <property type="entry name" value="3keto-disac_hyd"/>
    <property type="match status" value="1"/>
</dbReference>
<gene>
    <name evidence="3" type="ORF">FHS27_003488</name>
</gene>
<accession>A0A7W5DZZ4</accession>
<name>A0A7W5DZZ4_9BACT</name>
<feature type="compositionally biased region" description="Basic and acidic residues" evidence="1">
    <location>
        <begin position="77"/>
        <end position="93"/>
    </location>
</feature>
<keyword evidence="4" id="KW-1185">Reference proteome</keyword>
<dbReference type="InterPro" id="IPR010496">
    <property type="entry name" value="AL/BT2_dom"/>
</dbReference>
<evidence type="ECO:0000259" key="2">
    <source>
        <dbReference type="Pfam" id="PF06439"/>
    </source>
</evidence>
<dbReference type="AlphaFoldDB" id="A0A7W5DZZ4"/>
<dbReference type="EMBL" id="JACHXU010000011">
    <property type="protein sequence ID" value="MBB3207663.1"/>
    <property type="molecule type" value="Genomic_DNA"/>
</dbReference>